<evidence type="ECO:0000256" key="7">
    <source>
        <dbReference type="ARBA" id="ARBA00023132"/>
    </source>
</evidence>
<keyword evidence="3 9" id="KW-0813">Transport</keyword>
<evidence type="ECO:0000256" key="2">
    <source>
        <dbReference type="ARBA" id="ARBA00005573"/>
    </source>
</evidence>
<dbReference type="Proteomes" id="UP000007801">
    <property type="component" value="Unassembled WGS sequence"/>
</dbReference>
<evidence type="ECO:0000256" key="6">
    <source>
        <dbReference type="ARBA" id="ARBA00023010"/>
    </source>
</evidence>
<evidence type="ECO:0000256" key="4">
    <source>
        <dbReference type="ARBA" id="ARBA00022816"/>
    </source>
</evidence>
<comment type="subcellular location">
    <subcellularLocation>
        <location evidence="1 9">Nucleus</location>
        <location evidence="1 9">Nuclear pore complex</location>
    </subcellularLocation>
</comment>
<comment type="function">
    <text evidence="9">Functions as a component of the nuclear pore complex (NPC).</text>
</comment>
<protein>
    <recommendedName>
        <fullName evidence="9">Nuclear pore complex protein Nup75</fullName>
    </recommendedName>
    <alternativeName>
        <fullName evidence="9">Nucleoporin Nup85</fullName>
    </alternativeName>
</protein>
<dbReference type="KEGG" id="dan:6495129"/>
<dbReference type="OrthoDB" id="17644at2759"/>
<proteinExistence type="inferred from homology"/>
<dbReference type="FunCoup" id="B3MH55">
    <property type="interactions" value="2213"/>
</dbReference>
<reference evidence="10 11" key="1">
    <citation type="journal article" date="2007" name="Nature">
        <title>Evolution of genes and genomes on the Drosophila phylogeny.</title>
        <authorList>
            <consortium name="Drosophila 12 Genomes Consortium"/>
            <person name="Clark A.G."/>
            <person name="Eisen M.B."/>
            <person name="Smith D.R."/>
            <person name="Bergman C.M."/>
            <person name="Oliver B."/>
            <person name="Markow T.A."/>
            <person name="Kaufman T.C."/>
            <person name="Kellis M."/>
            <person name="Gelbart W."/>
            <person name="Iyer V.N."/>
            <person name="Pollard D.A."/>
            <person name="Sackton T.B."/>
            <person name="Larracuente A.M."/>
            <person name="Singh N.D."/>
            <person name="Abad J.P."/>
            <person name="Abt D.N."/>
            <person name="Adryan B."/>
            <person name="Aguade M."/>
            <person name="Akashi H."/>
            <person name="Anderson W.W."/>
            <person name="Aquadro C.F."/>
            <person name="Ardell D.H."/>
            <person name="Arguello R."/>
            <person name="Artieri C.G."/>
            <person name="Barbash D.A."/>
            <person name="Barker D."/>
            <person name="Barsanti P."/>
            <person name="Batterham P."/>
            <person name="Batzoglou S."/>
            <person name="Begun D."/>
            <person name="Bhutkar A."/>
            <person name="Blanco E."/>
            <person name="Bosak S.A."/>
            <person name="Bradley R.K."/>
            <person name="Brand A.D."/>
            <person name="Brent M.R."/>
            <person name="Brooks A.N."/>
            <person name="Brown R.H."/>
            <person name="Butlin R.K."/>
            <person name="Caggese C."/>
            <person name="Calvi B.R."/>
            <person name="Bernardo de Carvalho A."/>
            <person name="Caspi A."/>
            <person name="Castrezana S."/>
            <person name="Celniker S.E."/>
            <person name="Chang J.L."/>
            <person name="Chapple C."/>
            <person name="Chatterji S."/>
            <person name="Chinwalla A."/>
            <person name="Civetta A."/>
            <person name="Clifton S.W."/>
            <person name="Comeron J.M."/>
            <person name="Costello J.C."/>
            <person name="Coyne J.A."/>
            <person name="Daub J."/>
            <person name="David R.G."/>
            <person name="Delcher A.L."/>
            <person name="Delehaunty K."/>
            <person name="Do C.B."/>
            <person name="Ebling H."/>
            <person name="Edwards K."/>
            <person name="Eickbush T."/>
            <person name="Evans J.D."/>
            <person name="Filipski A."/>
            <person name="Findeiss S."/>
            <person name="Freyhult E."/>
            <person name="Fulton L."/>
            <person name="Fulton R."/>
            <person name="Garcia A.C."/>
            <person name="Gardiner A."/>
            <person name="Garfield D.A."/>
            <person name="Garvin B.E."/>
            <person name="Gibson G."/>
            <person name="Gilbert D."/>
            <person name="Gnerre S."/>
            <person name="Godfrey J."/>
            <person name="Good R."/>
            <person name="Gotea V."/>
            <person name="Gravely B."/>
            <person name="Greenberg A.J."/>
            <person name="Griffiths-Jones S."/>
            <person name="Gross S."/>
            <person name="Guigo R."/>
            <person name="Gustafson E.A."/>
            <person name="Haerty W."/>
            <person name="Hahn M.W."/>
            <person name="Halligan D.L."/>
            <person name="Halpern A.L."/>
            <person name="Halter G.M."/>
            <person name="Han M.V."/>
            <person name="Heger A."/>
            <person name="Hillier L."/>
            <person name="Hinrichs A.S."/>
            <person name="Holmes I."/>
            <person name="Hoskins R.A."/>
            <person name="Hubisz M.J."/>
            <person name="Hultmark D."/>
            <person name="Huntley M.A."/>
            <person name="Jaffe D.B."/>
            <person name="Jagadeeshan S."/>
            <person name="Jeck W.R."/>
            <person name="Johnson J."/>
            <person name="Jones C.D."/>
            <person name="Jordan W.C."/>
            <person name="Karpen G.H."/>
            <person name="Kataoka E."/>
            <person name="Keightley P.D."/>
            <person name="Kheradpour P."/>
            <person name="Kirkness E.F."/>
            <person name="Koerich L.B."/>
            <person name="Kristiansen K."/>
            <person name="Kudrna D."/>
            <person name="Kulathinal R.J."/>
            <person name="Kumar S."/>
            <person name="Kwok R."/>
            <person name="Lander E."/>
            <person name="Langley C.H."/>
            <person name="Lapoint R."/>
            <person name="Lazzaro B.P."/>
            <person name="Lee S.J."/>
            <person name="Levesque L."/>
            <person name="Li R."/>
            <person name="Lin C.F."/>
            <person name="Lin M.F."/>
            <person name="Lindblad-Toh K."/>
            <person name="Llopart A."/>
            <person name="Long M."/>
            <person name="Low L."/>
            <person name="Lozovsky E."/>
            <person name="Lu J."/>
            <person name="Luo M."/>
            <person name="Machado C.A."/>
            <person name="Makalowski W."/>
            <person name="Marzo M."/>
            <person name="Matsuda M."/>
            <person name="Matzkin L."/>
            <person name="McAllister B."/>
            <person name="McBride C.S."/>
            <person name="McKernan B."/>
            <person name="McKernan K."/>
            <person name="Mendez-Lago M."/>
            <person name="Minx P."/>
            <person name="Mollenhauer M.U."/>
            <person name="Montooth K."/>
            <person name="Mount S.M."/>
            <person name="Mu X."/>
            <person name="Myers E."/>
            <person name="Negre B."/>
            <person name="Newfeld S."/>
            <person name="Nielsen R."/>
            <person name="Noor M.A."/>
            <person name="O'Grady P."/>
            <person name="Pachter L."/>
            <person name="Papaceit M."/>
            <person name="Parisi M.J."/>
            <person name="Parisi M."/>
            <person name="Parts L."/>
            <person name="Pedersen J.S."/>
            <person name="Pesole G."/>
            <person name="Phillippy A.M."/>
            <person name="Ponting C.P."/>
            <person name="Pop M."/>
            <person name="Porcelli D."/>
            <person name="Powell J.R."/>
            <person name="Prohaska S."/>
            <person name="Pruitt K."/>
            <person name="Puig M."/>
            <person name="Quesneville H."/>
            <person name="Ram K.R."/>
            <person name="Rand D."/>
            <person name="Rasmussen M.D."/>
            <person name="Reed L.K."/>
            <person name="Reenan R."/>
            <person name="Reily A."/>
            <person name="Remington K.A."/>
            <person name="Rieger T.T."/>
            <person name="Ritchie M.G."/>
            <person name="Robin C."/>
            <person name="Rogers Y.H."/>
            <person name="Rohde C."/>
            <person name="Rozas J."/>
            <person name="Rubenfield M.J."/>
            <person name="Ruiz A."/>
            <person name="Russo S."/>
            <person name="Salzberg S.L."/>
            <person name="Sanchez-Gracia A."/>
            <person name="Saranga D.J."/>
            <person name="Sato H."/>
            <person name="Schaeffer S.W."/>
            <person name="Schatz M.C."/>
            <person name="Schlenke T."/>
            <person name="Schwartz R."/>
            <person name="Segarra C."/>
            <person name="Singh R.S."/>
            <person name="Sirot L."/>
            <person name="Sirota M."/>
            <person name="Sisneros N.B."/>
            <person name="Smith C.D."/>
            <person name="Smith T.F."/>
            <person name="Spieth J."/>
            <person name="Stage D.E."/>
            <person name="Stark A."/>
            <person name="Stephan W."/>
            <person name="Strausberg R.L."/>
            <person name="Strempel S."/>
            <person name="Sturgill D."/>
            <person name="Sutton G."/>
            <person name="Sutton G.G."/>
            <person name="Tao W."/>
            <person name="Teichmann S."/>
            <person name="Tobari Y.N."/>
            <person name="Tomimura Y."/>
            <person name="Tsolas J.M."/>
            <person name="Valente V.L."/>
            <person name="Venter E."/>
            <person name="Venter J.C."/>
            <person name="Vicario S."/>
            <person name="Vieira F.G."/>
            <person name="Vilella A.J."/>
            <person name="Villasante A."/>
            <person name="Walenz B."/>
            <person name="Wang J."/>
            <person name="Wasserman M."/>
            <person name="Watts T."/>
            <person name="Wilson D."/>
            <person name="Wilson R.K."/>
            <person name="Wing R.A."/>
            <person name="Wolfner M.F."/>
            <person name="Wong A."/>
            <person name="Wong G.K."/>
            <person name="Wu C.I."/>
            <person name="Wu G."/>
            <person name="Yamamoto D."/>
            <person name="Yang H.P."/>
            <person name="Yang S.P."/>
            <person name="Yorke J.A."/>
            <person name="Yoshida K."/>
            <person name="Zdobnov E."/>
            <person name="Zhang P."/>
            <person name="Zhang Y."/>
            <person name="Zimin A.V."/>
            <person name="Baldwin J."/>
            <person name="Abdouelleil A."/>
            <person name="Abdulkadir J."/>
            <person name="Abebe A."/>
            <person name="Abera B."/>
            <person name="Abreu J."/>
            <person name="Acer S.C."/>
            <person name="Aftuck L."/>
            <person name="Alexander A."/>
            <person name="An P."/>
            <person name="Anderson E."/>
            <person name="Anderson S."/>
            <person name="Arachi H."/>
            <person name="Azer M."/>
            <person name="Bachantsang P."/>
            <person name="Barry A."/>
            <person name="Bayul T."/>
            <person name="Berlin A."/>
            <person name="Bessette D."/>
            <person name="Bloom T."/>
            <person name="Blye J."/>
            <person name="Boguslavskiy L."/>
            <person name="Bonnet C."/>
            <person name="Boukhgalter B."/>
            <person name="Bourzgui I."/>
            <person name="Brown A."/>
            <person name="Cahill P."/>
            <person name="Channer S."/>
            <person name="Cheshatsang Y."/>
            <person name="Chuda L."/>
            <person name="Citroen M."/>
            <person name="Collymore A."/>
            <person name="Cooke P."/>
            <person name="Costello M."/>
            <person name="D'Aco K."/>
            <person name="Daza R."/>
            <person name="De Haan G."/>
            <person name="DeGray S."/>
            <person name="DeMaso C."/>
            <person name="Dhargay N."/>
            <person name="Dooley K."/>
            <person name="Dooley E."/>
            <person name="Doricent M."/>
            <person name="Dorje P."/>
            <person name="Dorjee K."/>
            <person name="Dupes A."/>
            <person name="Elong R."/>
            <person name="Falk J."/>
            <person name="Farina A."/>
            <person name="Faro S."/>
            <person name="Ferguson D."/>
            <person name="Fisher S."/>
            <person name="Foley C.D."/>
            <person name="Franke A."/>
            <person name="Friedrich D."/>
            <person name="Gadbois L."/>
            <person name="Gearin G."/>
            <person name="Gearin C.R."/>
            <person name="Giannoukos G."/>
            <person name="Goode T."/>
            <person name="Graham J."/>
            <person name="Grandbois E."/>
            <person name="Grewal S."/>
            <person name="Gyaltsen K."/>
            <person name="Hafez N."/>
            <person name="Hagos B."/>
            <person name="Hall J."/>
            <person name="Henson C."/>
            <person name="Hollinger A."/>
            <person name="Honan T."/>
            <person name="Huard M.D."/>
            <person name="Hughes L."/>
            <person name="Hurhula B."/>
            <person name="Husby M.E."/>
            <person name="Kamat A."/>
            <person name="Kanga B."/>
            <person name="Kashin S."/>
            <person name="Khazanovich D."/>
            <person name="Kisner P."/>
            <person name="Lance K."/>
            <person name="Lara M."/>
            <person name="Lee W."/>
            <person name="Lennon N."/>
            <person name="Letendre F."/>
            <person name="LeVine R."/>
            <person name="Lipovsky A."/>
            <person name="Liu X."/>
            <person name="Liu J."/>
            <person name="Liu S."/>
            <person name="Lokyitsang T."/>
            <person name="Lokyitsang Y."/>
            <person name="Lubonja R."/>
            <person name="Lui A."/>
            <person name="MacDonald P."/>
            <person name="Magnisalis V."/>
            <person name="Maru K."/>
            <person name="Matthews C."/>
            <person name="McCusker W."/>
            <person name="McDonough S."/>
            <person name="Mehta T."/>
            <person name="Meldrim J."/>
            <person name="Meneus L."/>
            <person name="Mihai O."/>
            <person name="Mihalev A."/>
            <person name="Mihova T."/>
            <person name="Mittelman R."/>
            <person name="Mlenga V."/>
            <person name="Montmayeur A."/>
            <person name="Mulrain L."/>
            <person name="Navidi A."/>
            <person name="Naylor J."/>
            <person name="Negash T."/>
            <person name="Nguyen T."/>
            <person name="Nguyen N."/>
            <person name="Nicol R."/>
            <person name="Norbu C."/>
            <person name="Norbu N."/>
            <person name="Novod N."/>
            <person name="O'Neill B."/>
            <person name="Osman S."/>
            <person name="Markiewicz E."/>
            <person name="Oyono O.L."/>
            <person name="Patti C."/>
            <person name="Phunkhang P."/>
            <person name="Pierre F."/>
            <person name="Priest M."/>
            <person name="Raghuraman S."/>
            <person name="Rege F."/>
            <person name="Reyes R."/>
            <person name="Rise C."/>
            <person name="Rogov P."/>
            <person name="Ross K."/>
            <person name="Ryan E."/>
            <person name="Settipalli S."/>
            <person name="Shea T."/>
            <person name="Sherpa N."/>
            <person name="Shi L."/>
            <person name="Shih D."/>
            <person name="Sparrow T."/>
            <person name="Spaulding J."/>
            <person name="Stalker J."/>
            <person name="Stange-Thomann N."/>
            <person name="Stavropoulos S."/>
            <person name="Stone C."/>
            <person name="Strader C."/>
            <person name="Tesfaye S."/>
            <person name="Thomson T."/>
            <person name="Thoulutsang Y."/>
            <person name="Thoulutsang D."/>
            <person name="Topham K."/>
            <person name="Topping I."/>
            <person name="Tsamla T."/>
            <person name="Vassiliev H."/>
            <person name="Vo A."/>
            <person name="Wangchuk T."/>
            <person name="Wangdi T."/>
            <person name="Weiand M."/>
            <person name="Wilkinson J."/>
            <person name="Wilson A."/>
            <person name="Yadav S."/>
            <person name="Young G."/>
            <person name="Yu Q."/>
            <person name="Zembek L."/>
            <person name="Zhong D."/>
            <person name="Zimmer A."/>
            <person name="Zwirko Z."/>
            <person name="Jaffe D.B."/>
            <person name="Alvarez P."/>
            <person name="Brockman W."/>
            <person name="Butler J."/>
            <person name="Chin C."/>
            <person name="Gnerre S."/>
            <person name="Grabherr M."/>
            <person name="Kleber M."/>
            <person name="Mauceli E."/>
            <person name="MacCallum I."/>
        </authorList>
    </citation>
    <scope>NUCLEOTIDE SEQUENCE [LARGE SCALE GENOMIC DNA]</scope>
    <source>
        <strain evidence="11">Tucson 14024-0371.13</strain>
    </source>
</reference>
<dbReference type="PANTHER" id="PTHR13373">
    <property type="entry name" value="FROUNT PROTEIN-RELATED"/>
    <property type="match status" value="1"/>
</dbReference>
<evidence type="ECO:0000313" key="11">
    <source>
        <dbReference type="Proteomes" id="UP000007801"/>
    </source>
</evidence>
<dbReference type="Pfam" id="PF07575">
    <property type="entry name" value="Nucleopor_Nup85"/>
    <property type="match status" value="1"/>
</dbReference>
<evidence type="ECO:0000256" key="5">
    <source>
        <dbReference type="ARBA" id="ARBA00022927"/>
    </source>
</evidence>
<keyword evidence="11" id="KW-1185">Reference proteome</keyword>
<dbReference type="STRING" id="7217.B3MH55"/>
<dbReference type="GO" id="GO:0031080">
    <property type="term" value="C:nuclear pore outer ring"/>
    <property type="evidence" value="ECO:0007669"/>
    <property type="project" value="TreeGrafter"/>
</dbReference>
<dbReference type="HOGENOM" id="CLU_027342_0_0_1"/>
<dbReference type="PANTHER" id="PTHR13373:SF21">
    <property type="entry name" value="NUCLEAR PORE COMPLEX PROTEIN NUP85"/>
    <property type="match status" value="1"/>
</dbReference>
<evidence type="ECO:0000256" key="9">
    <source>
        <dbReference type="RuleBase" id="RU365073"/>
    </source>
</evidence>
<dbReference type="CTD" id="37078"/>
<name>B3MH55_DROAN</name>
<sequence length="668" mass="77498">MTDSNVPAFELGDTLAMRCGNTLTGVFVPGSKIALSAFRHVKYNSRDVPTDTANQDPVLIYMAHETTLFDEPVLRSLLAESNATFATLQQLGQKAARVEYVNISRAYRSIVRACLEKLEHEKKSPEVQTDDLRLQRFSEAMVVFYAAECLWHLFEILYIQQNQLVVPQLLEWARFHFPQTEERATDLLLMGEEASESDDYWNVLRSLIMLGEIDITRAILSQNRRASQPAFKTAELALKSMPIYQEGYSLQKFNSQWEYWHMDTERKILSNVFATEPELEQLVQLVVGNNDEWDAGIKASQDWYQYLPGYLLYTKPTCKPFELRIASTNWLNRWSMLRPERILNSMSRMILQLMEHDVRLFIYEAQKISDTNWFSAHLLDLIHNSGILKAYFDQNNVDLPALRHSIIYEYGTFLMSARNLWHLGIDYLDYCKQEGRAAIELLLPRISIRSERQANKLINLAKQRGLLTVEQDICKVLSKRAYDGERYGNALEWAIRSKDVLLVTGIADFILKTYSRTGNMLCPDTIANIGGRMFISPRLVFLSKYFEFYEFYRNRDFLSASELLVNLLESKITPEYFWPSLLIDSMPLLESKDPKIFSKETVAILHHIETELVPIIERNTDKFGEHHTETVFKDYRVENIDEILNLMRLACARNLARAMIIENTMALE</sequence>
<dbReference type="EMBL" id="CH902619">
    <property type="protein sequence ID" value="EDV35814.1"/>
    <property type="molecule type" value="Genomic_DNA"/>
</dbReference>
<dbReference type="AlphaFoldDB" id="B3MH55"/>
<dbReference type="OMA" id="ELMEWLN"/>
<dbReference type="GO" id="GO:0045893">
    <property type="term" value="P:positive regulation of DNA-templated transcription"/>
    <property type="evidence" value="ECO:0007669"/>
    <property type="project" value="TreeGrafter"/>
</dbReference>
<dbReference type="PhylomeDB" id="B3MH55"/>
<accession>B3MH55</accession>
<comment type="similarity">
    <text evidence="2 9">Belongs to the nucleoporin Nup85 family.</text>
</comment>
<keyword evidence="7 9" id="KW-0906">Nuclear pore complex</keyword>
<dbReference type="InterPro" id="IPR011502">
    <property type="entry name" value="Nucleoporin_Nup85"/>
</dbReference>
<keyword evidence="6 9" id="KW-0811">Translocation</keyword>
<keyword evidence="5 9" id="KW-0653">Protein transport</keyword>
<dbReference type="InParanoid" id="B3MH55"/>
<dbReference type="GeneID" id="6495129"/>
<evidence type="ECO:0000256" key="3">
    <source>
        <dbReference type="ARBA" id="ARBA00022448"/>
    </source>
</evidence>
<gene>
    <name evidence="10" type="primary">Dana\GF12278</name>
    <name evidence="10" type="synonym">dana_GLEANR_12284</name>
    <name evidence="10" type="ORF">GF12278</name>
</gene>
<keyword evidence="8 9" id="KW-0539">Nucleus</keyword>
<organism evidence="10 11">
    <name type="scientific">Drosophila ananassae</name>
    <name type="common">Fruit fly</name>
    <dbReference type="NCBI Taxonomy" id="7217"/>
    <lineage>
        <taxon>Eukaryota</taxon>
        <taxon>Metazoa</taxon>
        <taxon>Ecdysozoa</taxon>
        <taxon>Arthropoda</taxon>
        <taxon>Hexapoda</taxon>
        <taxon>Insecta</taxon>
        <taxon>Pterygota</taxon>
        <taxon>Neoptera</taxon>
        <taxon>Endopterygota</taxon>
        <taxon>Diptera</taxon>
        <taxon>Brachycera</taxon>
        <taxon>Muscomorpha</taxon>
        <taxon>Ephydroidea</taxon>
        <taxon>Drosophilidae</taxon>
        <taxon>Drosophila</taxon>
        <taxon>Sophophora</taxon>
    </lineage>
</organism>
<dbReference type="GO" id="GO:0031965">
    <property type="term" value="C:nuclear membrane"/>
    <property type="evidence" value="ECO:0007669"/>
    <property type="project" value="UniProtKB-UniRule"/>
</dbReference>
<dbReference type="eggNOG" id="KOG2271">
    <property type="taxonomic scope" value="Eukaryota"/>
</dbReference>
<evidence type="ECO:0000256" key="8">
    <source>
        <dbReference type="ARBA" id="ARBA00023242"/>
    </source>
</evidence>
<keyword evidence="4 9" id="KW-0509">mRNA transport</keyword>
<dbReference type="SMR" id="B3MH55"/>
<dbReference type="GO" id="GO:0017056">
    <property type="term" value="F:structural constituent of nuclear pore"/>
    <property type="evidence" value="ECO:0007669"/>
    <property type="project" value="TreeGrafter"/>
</dbReference>
<evidence type="ECO:0000313" key="10">
    <source>
        <dbReference type="EMBL" id="EDV35814.1"/>
    </source>
</evidence>
<keyword evidence="9" id="KW-0472">Membrane</keyword>
<evidence type="ECO:0000256" key="1">
    <source>
        <dbReference type="ARBA" id="ARBA00004567"/>
    </source>
</evidence>
<comment type="subunit">
    <text evidence="9">Component of the nuclear pore complex (NPC).</text>
</comment>
<dbReference type="GO" id="GO:0006406">
    <property type="term" value="P:mRNA export from nucleus"/>
    <property type="evidence" value="ECO:0007669"/>
    <property type="project" value="TreeGrafter"/>
</dbReference>
<dbReference type="GO" id="GO:0006606">
    <property type="term" value="P:protein import into nucleus"/>
    <property type="evidence" value="ECO:0007669"/>
    <property type="project" value="EnsemblMetazoa"/>
</dbReference>